<dbReference type="Proteomes" id="UP001521184">
    <property type="component" value="Unassembled WGS sequence"/>
</dbReference>
<evidence type="ECO:0000313" key="2">
    <source>
        <dbReference type="EMBL" id="KAL1633244.1"/>
    </source>
</evidence>
<comment type="caution">
    <text evidence="2">The sequence shown here is derived from an EMBL/GenBank/DDBJ whole genome shotgun (WGS) entry which is preliminary data.</text>
</comment>
<name>A0ABR3T0Z6_9PEZI</name>
<protein>
    <submittedName>
        <fullName evidence="2">Uncharacterized protein</fullName>
    </submittedName>
</protein>
<feature type="signal peptide" evidence="1">
    <location>
        <begin position="1"/>
        <end position="16"/>
    </location>
</feature>
<evidence type="ECO:0000313" key="3">
    <source>
        <dbReference type="Proteomes" id="UP001521184"/>
    </source>
</evidence>
<sequence>MQFSILILAFPFLALAQRPPDTRSSFEPEHVMFGFWTAGAKNCSGVPNEVILASLDESCQTTKEPFHGFKGLTVNPWTFAETWATDNCSGVLRTDRFERRIFFDWKDKCEGGFDQMRQSFRIYRP</sequence>
<keyword evidence="3" id="KW-1185">Reference proteome</keyword>
<proteinExistence type="predicted"/>
<dbReference type="EMBL" id="JAKEKT020000162">
    <property type="protein sequence ID" value="KAL1633244.1"/>
    <property type="molecule type" value="Genomic_DNA"/>
</dbReference>
<evidence type="ECO:0000256" key="1">
    <source>
        <dbReference type="SAM" id="SignalP"/>
    </source>
</evidence>
<accession>A0ABR3T0Z6</accession>
<gene>
    <name evidence="2" type="ORF">SLS58_011179</name>
</gene>
<organism evidence="2 3">
    <name type="scientific">Diplodia intermedia</name>
    <dbReference type="NCBI Taxonomy" id="856260"/>
    <lineage>
        <taxon>Eukaryota</taxon>
        <taxon>Fungi</taxon>
        <taxon>Dikarya</taxon>
        <taxon>Ascomycota</taxon>
        <taxon>Pezizomycotina</taxon>
        <taxon>Dothideomycetes</taxon>
        <taxon>Dothideomycetes incertae sedis</taxon>
        <taxon>Botryosphaeriales</taxon>
        <taxon>Botryosphaeriaceae</taxon>
        <taxon>Diplodia</taxon>
    </lineage>
</organism>
<reference evidence="2 3" key="1">
    <citation type="journal article" date="2023" name="Plant Dis.">
        <title>First Report of Diplodia intermedia Causing Canker and Dieback Diseases on Apple Trees in Canada.</title>
        <authorList>
            <person name="Ellouze W."/>
            <person name="Ilyukhin E."/>
            <person name="Sulman M."/>
            <person name="Ali S."/>
        </authorList>
    </citation>
    <scope>NUCLEOTIDE SEQUENCE [LARGE SCALE GENOMIC DNA]</scope>
    <source>
        <strain evidence="2 3">M45-28</strain>
    </source>
</reference>
<keyword evidence="1" id="KW-0732">Signal</keyword>
<feature type="chain" id="PRO_5045477829" evidence="1">
    <location>
        <begin position="17"/>
        <end position="125"/>
    </location>
</feature>